<dbReference type="AlphaFoldDB" id="A0A672HXU8"/>
<dbReference type="InParanoid" id="A0A672HXU8"/>
<sequence length="83" mass="8930">MQSKISVTPDNPYSEVHIPRARLRSADDVSTVIANPAAVRAADGNPYGAAGSAPPPPYMVKEDPGEAEGGRCRACCYRCRRKR</sequence>
<name>A0A672HXU8_SALFA</name>
<organism evidence="2 3">
    <name type="scientific">Salarias fasciatus</name>
    <name type="common">Jewelled blenny</name>
    <name type="synonym">Blennius fasciatus</name>
    <dbReference type="NCBI Taxonomy" id="181472"/>
    <lineage>
        <taxon>Eukaryota</taxon>
        <taxon>Metazoa</taxon>
        <taxon>Chordata</taxon>
        <taxon>Craniata</taxon>
        <taxon>Vertebrata</taxon>
        <taxon>Euteleostomi</taxon>
        <taxon>Actinopterygii</taxon>
        <taxon>Neopterygii</taxon>
        <taxon>Teleostei</taxon>
        <taxon>Neoteleostei</taxon>
        <taxon>Acanthomorphata</taxon>
        <taxon>Ovalentaria</taxon>
        <taxon>Blenniimorphae</taxon>
        <taxon>Blenniiformes</taxon>
        <taxon>Blennioidei</taxon>
        <taxon>Blenniidae</taxon>
        <taxon>Salariinae</taxon>
        <taxon>Salarias</taxon>
    </lineage>
</organism>
<proteinExistence type="predicted"/>
<reference evidence="2" key="2">
    <citation type="submission" date="2025-09" db="UniProtKB">
        <authorList>
            <consortium name="Ensembl"/>
        </authorList>
    </citation>
    <scope>IDENTIFICATION</scope>
</reference>
<dbReference type="Proteomes" id="UP000472267">
    <property type="component" value="Unassembled WGS sequence"/>
</dbReference>
<reference evidence="2" key="1">
    <citation type="submission" date="2025-08" db="UniProtKB">
        <authorList>
            <consortium name="Ensembl"/>
        </authorList>
    </citation>
    <scope>IDENTIFICATION</scope>
</reference>
<evidence type="ECO:0000256" key="1">
    <source>
        <dbReference type="SAM" id="MobiDB-lite"/>
    </source>
</evidence>
<evidence type="ECO:0000313" key="3">
    <source>
        <dbReference type="Proteomes" id="UP000472267"/>
    </source>
</evidence>
<feature type="region of interest" description="Disordered" evidence="1">
    <location>
        <begin position="43"/>
        <end position="69"/>
    </location>
</feature>
<evidence type="ECO:0000313" key="2">
    <source>
        <dbReference type="Ensembl" id="ENSSFAP00005033754.1"/>
    </source>
</evidence>
<dbReference type="FunCoup" id="A0A672HXU8">
    <property type="interactions" value="251"/>
</dbReference>
<dbReference type="Ensembl" id="ENSSFAT00005035019.1">
    <property type="protein sequence ID" value="ENSSFAP00005033754.1"/>
    <property type="gene ID" value="ENSSFAG00005017142.1"/>
</dbReference>
<dbReference type="OMA" id="RCRACCY"/>
<keyword evidence="3" id="KW-1185">Reference proteome</keyword>
<protein>
    <submittedName>
        <fullName evidence="2">Uncharacterized protein</fullName>
    </submittedName>
</protein>
<accession>A0A672HXU8</accession>
<feature type="compositionally biased region" description="Basic and acidic residues" evidence="1">
    <location>
        <begin position="60"/>
        <end position="69"/>
    </location>
</feature>